<evidence type="ECO:0000313" key="1">
    <source>
        <dbReference type="EMBL" id="GAX88920.1"/>
    </source>
</evidence>
<protein>
    <submittedName>
        <fullName evidence="1">Uncharacterized protein</fullName>
    </submittedName>
</protein>
<dbReference type="InterPro" id="IPR035093">
    <property type="entry name" value="RelE/ParE_toxin_dom_sf"/>
</dbReference>
<evidence type="ECO:0000313" key="2">
    <source>
        <dbReference type="Proteomes" id="UP000217785"/>
    </source>
</evidence>
<dbReference type="OrthoDB" id="2883378at2"/>
<dbReference type="EMBL" id="BDUF01000011">
    <property type="protein sequence ID" value="GAX88920.1"/>
    <property type="molecule type" value="Genomic_DNA"/>
</dbReference>
<comment type="caution">
    <text evidence="1">The sequence shown here is derived from an EMBL/GenBank/DDBJ whole genome shotgun (WGS) entry which is preliminary data.</text>
</comment>
<dbReference type="Proteomes" id="UP000217785">
    <property type="component" value="Unassembled WGS sequence"/>
</dbReference>
<reference evidence="2" key="1">
    <citation type="submission" date="2017-07" db="EMBL/GenBank/DDBJ databases">
        <title>Draft genome sequence of Effusibacillus lacus strain skLN1.</title>
        <authorList>
            <person name="Watanabe M."/>
            <person name="Kojima H."/>
            <person name="Fukui M."/>
        </authorList>
    </citation>
    <scope>NUCLEOTIDE SEQUENCE [LARGE SCALE GENOMIC DNA]</scope>
    <source>
        <strain evidence="2">skLN1</strain>
    </source>
</reference>
<accession>A0A292YKB9</accession>
<gene>
    <name evidence="1" type="ORF">EFBL_0534</name>
</gene>
<organism evidence="1 2">
    <name type="scientific">Effusibacillus lacus</name>
    <dbReference type="NCBI Taxonomy" id="1348429"/>
    <lineage>
        <taxon>Bacteria</taxon>
        <taxon>Bacillati</taxon>
        <taxon>Bacillota</taxon>
        <taxon>Bacilli</taxon>
        <taxon>Bacillales</taxon>
        <taxon>Alicyclobacillaceae</taxon>
        <taxon>Effusibacillus</taxon>
    </lineage>
</organism>
<sequence length="89" mass="10186">MAKKGPLIKPEGYGEPLIGPLFGFMKIKPKAMSLRIVYRPVNPQTADEKIRMEIIAIGPKNREEVYDLAAARLAEFKIEMEKREQRNKS</sequence>
<name>A0A292YKB9_9BACL</name>
<dbReference type="RefSeq" id="WP_096180625.1">
    <property type="nucleotide sequence ID" value="NZ_BDUF01000011.1"/>
</dbReference>
<keyword evidence="2" id="KW-1185">Reference proteome</keyword>
<dbReference type="AlphaFoldDB" id="A0A292YKB9"/>
<dbReference type="Gene3D" id="3.30.2310.20">
    <property type="entry name" value="RelE-like"/>
    <property type="match status" value="1"/>
</dbReference>
<proteinExistence type="predicted"/>